<dbReference type="EMBL" id="CAJNIZ010020001">
    <property type="protein sequence ID" value="CAE7434726.1"/>
    <property type="molecule type" value="Genomic_DNA"/>
</dbReference>
<evidence type="ECO:0000313" key="2">
    <source>
        <dbReference type="EMBL" id="CAE7434726.1"/>
    </source>
</evidence>
<keyword evidence="1" id="KW-0812">Transmembrane</keyword>
<protein>
    <submittedName>
        <fullName evidence="2">Uncharacterized protein</fullName>
    </submittedName>
</protein>
<proteinExistence type="predicted"/>
<organism evidence="2 3">
    <name type="scientific">Symbiodinium pilosum</name>
    <name type="common">Dinoflagellate</name>
    <dbReference type="NCBI Taxonomy" id="2952"/>
    <lineage>
        <taxon>Eukaryota</taxon>
        <taxon>Sar</taxon>
        <taxon>Alveolata</taxon>
        <taxon>Dinophyceae</taxon>
        <taxon>Suessiales</taxon>
        <taxon>Symbiodiniaceae</taxon>
        <taxon>Symbiodinium</taxon>
    </lineage>
</organism>
<comment type="caution">
    <text evidence="2">The sequence shown here is derived from an EMBL/GenBank/DDBJ whole genome shotgun (WGS) entry which is preliminary data.</text>
</comment>
<keyword evidence="1" id="KW-1133">Transmembrane helix</keyword>
<evidence type="ECO:0000313" key="3">
    <source>
        <dbReference type="Proteomes" id="UP000649617"/>
    </source>
</evidence>
<dbReference type="Proteomes" id="UP000649617">
    <property type="component" value="Unassembled WGS sequence"/>
</dbReference>
<reference evidence="2" key="1">
    <citation type="submission" date="2021-02" db="EMBL/GenBank/DDBJ databases">
        <authorList>
            <person name="Dougan E. K."/>
            <person name="Rhodes N."/>
            <person name="Thang M."/>
            <person name="Chan C."/>
        </authorList>
    </citation>
    <scope>NUCLEOTIDE SEQUENCE</scope>
</reference>
<accession>A0A812RCT7</accession>
<sequence>MTSVGVAPVVNGESDFKRIQFWAAGVDCCGPQKPFQCGDAQNPSAHGGLLLPDRVQGGPNRKFFEKAIKGAVDKYDLQAGNDYLLLNWLQDPVQYRDNLWRGSWKLFAVFGGVYLIISAMVGFVILPILRG</sequence>
<feature type="transmembrane region" description="Helical" evidence="1">
    <location>
        <begin position="106"/>
        <end position="129"/>
    </location>
</feature>
<dbReference type="OrthoDB" id="417529at2759"/>
<keyword evidence="1" id="KW-0472">Membrane</keyword>
<dbReference type="AlphaFoldDB" id="A0A812RCT7"/>
<evidence type="ECO:0000256" key="1">
    <source>
        <dbReference type="SAM" id="Phobius"/>
    </source>
</evidence>
<gene>
    <name evidence="2" type="ORF">SPIL2461_LOCUS10622</name>
</gene>
<keyword evidence="3" id="KW-1185">Reference proteome</keyword>
<name>A0A812RCT7_SYMPI</name>